<organism evidence="1 2">
    <name type="scientific">Salmonella enterica subsp. enterica serovar Alachua str. R6-377</name>
    <dbReference type="NCBI Taxonomy" id="913241"/>
    <lineage>
        <taxon>Bacteria</taxon>
        <taxon>Pseudomonadati</taxon>
        <taxon>Pseudomonadota</taxon>
        <taxon>Gammaproteobacteria</taxon>
        <taxon>Enterobacterales</taxon>
        <taxon>Enterobacteriaceae</taxon>
        <taxon>Salmonella</taxon>
    </lineage>
</organism>
<dbReference type="EMBL" id="AFCJ01001883">
    <property type="protein sequence ID" value="EHC33534.1"/>
    <property type="molecule type" value="Genomic_DNA"/>
</dbReference>
<reference evidence="1 2" key="1">
    <citation type="journal article" date="2011" name="BMC Genomics">
        <title>Genome sequencing reveals diversification of virulence factor content and possible host adaptation in distinct subpopulations of Salmonella enterica.</title>
        <authorList>
            <person name="den Bakker H.C."/>
            <person name="Moreno Switt A.I."/>
            <person name="Govoni G."/>
            <person name="Cummings C.A."/>
            <person name="Ranieri M.L."/>
            <person name="Degoricija L."/>
            <person name="Hoelzer K."/>
            <person name="Rodriguez-Rivera L.D."/>
            <person name="Brown S."/>
            <person name="Bolchacova E."/>
            <person name="Furtado M.R."/>
            <person name="Wiedmann M."/>
        </authorList>
    </citation>
    <scope>NUCLEOTIDE SEQUENCE [LARGE SCALE GENOMIC DNA]</scope>
    <source>
        <strain evidence="1 2">R6-377</strain>
    </source>
</reference>
<proteinExistence type="predicted"/>
<evidence type="ECO:0000313" key="2">
    <source>
        <dbReference type="Proteomes" id="UP000004642"/>
    </source>
</evidence>
<evidence type="ECO:0000313" key="1">
    <source>
        <dbReference type="EMBL" id="EHC33534.1"/>
    </source>
</evidence>
<sequence>MTADADHPRCFASQIGNQVAGPSGRDVKRLCYLVTLNPVLLQQAPVCHDDIQGLAGILADTYRNKTGIMVGLSGIMNIVT</sequence>
<dbReference type="AlphaFoldDB" id="G5LT84"/>
<name>G5LT84_SALET</name>
<gene>
    <name evidence="1" type="ORF">LTSEALA_4327</name>
</gene>
<accession>G5LT84</accession>
<protein>
    <submittedName>
        <fullName evidence="1">Uncharacterized protein</fullName>
    </submittedName>
</protein>
<dbReference type="Proteomes" id="UP000004642">
    <property type="component" value="Unassembled WGS sequence"/>
</dbReference>
<comment type="caution">
    <text evidence="1">The sequence shown here is derived from an EMBL/GenBank/DDBJ whole genome shotgun (WGS) entry which is preliminary data.</text>
</comment>